<proteinExistence type="predicted"/>
<gene>
    <name evidence="1" type="ORF">EW146_g1311</name>
</gene>
<accession>A0A4S4M4A6</accession>
<comment type="caution">
    <text evidence="1">The sequence shown here is derived from an EMBL/GenBank/DDBJ whole genome shotgun (WGS) entry which is preliminary data.</text>
</comment>
<name>A0A4S4M4A6_9AGAM</name>
<organism evidence="1 2">
    <name type="scientific">Bondarzewia mesenterica</name>
    <dbReference type="NCBI Taxonomy" id="1095465"/>
    <lineage>
        <taxon>Eukaryota</taxon>
        <taxon>Fungi</taxon>
        <taxon>Dikarya</taxon>
        <taxon>Basidiomycota</taxon>
        <taxon>Agaricomycotina</taxon>
        <taxon>Agaricomycetes</taxon>
        <taxon>Russulales</taxon>
        <taxon>Bondarzewiaceae</taxon>
        <taxon>Bondarzewia</taxon>
    </lineage>
</organism>
<reference evidence="1 2" key="1">
    <citation type="submission" date="2019-02" db="EMBL/GenBank/DDBJ databases">
        <title>Genome sequencing of the rare red list fungi Bondarzewia mesenterica.</title>
        <authorList>
            <person name="Buettner E."/>
            <person name="Kellner H."/>
        </authorList>
    </citation>
    <scope>NUCLEOTIDE SEQUENCE [LARGE SCALE GENOMIC DNA]</scope>
    <source>
        <strain evidence="1 2">DSM 108281</strain>
    </source>
</reference>
<keyword evidence="2" id="KW-1185">Reference proteome</keyword>
<protein>
    <submittedName>
        <fullName evidence="1">Uncharacterized protein</fullName>
    </submittedName>
</protein>
<dbReference type="AlphaFoldDB" id="A0A4S4M4A6"/>
<dbReference type="Proteomes" id="UP000310158">
    <property type="component" value="Unassembled WGS sequence"/>
</dbReference>
<evidence type="ECO:0000313" key="1">
    <source>
        <dbReference type="EMBL" id="THH19939.1"/>
    </source>
</evidence>
<evidence type="ECO:0000313" key="2">
    <source>
        <dbReference type="Proteomes" id="UP000310158"/>
    </source>
</evidence>
<sequence>MPLAQRSCLDLLSLTVYQRAQSQARLAASYRTVCSLLHVYPTSFHEYHSYTWNDFPNLCIRPPSKVVSGPPGGEVGPRRAHLGLFLDTHLFIHSLSKLLATIKKRLDGDAF</sequence>
<dbReference type="EMBL" id="SGPL01000032">
    <property type="protein sequence ID" value="THH19939.1"/>
    <property type="molecule type" value="Genomic_DNA"/>
</dbReference>